<dbReference type="PANTHER" id="PTHR46545:SF1">
    <property type="entry name" value="LEUCINE-RICH REPEAT-CONTAINING PROTEIN 51"/>
    <property type="match status" value="1"/>
</dbReference>
<keyword evidence="4" id="KW-0433">Leucine-rich repeat</keyword>
<evidence type="ECO:0000256" key="2">
    <source>
        <dbReference type="ARBA" id="ARBA00014223"/>
    </source>
</evidence>
<dbReference type="STRING" id="6211.A0A068YFR2"/>
<sequence length="198" mass="22524">MPHSLFLKKAKIRAKVEDKQEAIALPLDYSFFQIKTPAEILRFPSRIYSPFSLKTPKDAEGKWLTTALKLNKNNLEDLVDLPRVVSSLFPSEQWLTWLDLSCNLLHLVPPELLQLTSLKILYLHGNKIATTRELVKLQPLKNLIKLTAHGNPAELETGYFITVLAALPSLLKIDFTAVSTNERLAAEQLRNSERNLKR</sequence>
<evidence type="ECO:0000256" key="3">
    <source>
        <dbReference type="ARBA" id="ARBA00022490"/>
    </source>
</evidence>
<dbReference type="GO" id="GO:0005737">
    <property type="term" value="C:cytoplasm"/>
    <property type="evidence" value="ECO:0007669"/>
    <property type="project" value="UniProtKB-SubCell"/>
</dbReference>
<proteinExistence type="predicted"/>
<dbReference type="eggNOG" id="KOG1644">
    <property type="taxonomic scope" value="Eukaryota"/>
</dbReference>
<evidence type="ECO:0000313" key="7">
    <source>
        <dbReference type="Proteomes" id="UP000017246"/>
    </source>
</evidence>
<dbReference type="Gene3D" id="3.80.10.10">
    <property type="entry name" value="Ribonuclease Inhibitor"/>
    <property type="match status" value="1"/>
</dbReference>
<dbReference type="OMA" id="RTERQEM"/>
<comment type="subcellular location">
    <subcellularLocation>
        <location evidence="1">Cytoplasm</location>
    </subcellularLocation>
</comment>
<dbReference type="AlphaFoldDB" id="A0A068YFR2"/>
<evidence type="ECO:0000313" key="6">
    <source>
        <dbReference type="EMBL" id="CDS43408.1"/>
    </source>
</evidence>
<dbReference type="Proteomes" id="UP000017246">
    <property type="component" value="Unassembled WGS sequence"/>
</dbReference>
<dbReference type="SUPFAM" id="SSF52075">
    <property type="entry name" value="Outer arm dynein light chain 1"/>
    <property type="match status" value="1"/>
</dbReference>
<dbReference type="InterPro" id="IPR001611">
    <property type="entry name" value="Leu-rich_rpt"/>
</dbReference>
<evidence type="ECO:0000256" key="4">
    <source>
        <dbReference type="ARBA" id="ARBA00022614"/>
    </source>
</evidence>
<reference evidence="6" key="2">
    <citation type="submission" date="2015-11" db="EMBL/GenBank/DDBJ databases">
        <authorList>
            <person name="Zhang Y."/>
            <person name="Guo Z."/>
        </authorList>
    </citation>
    <scope>NUCLEOTIDE SEQUENCE</scope>
</reference>
<accession>A0A068YFR2</accession>
<dbReference type="OrthoDB" id="676979at2759"/>
<dbReference type="PROSITE" id="PS51450">
    <property type="entry name" value="LRR"/>
    <property type="match status" value="1"/>
</dbReference>
<evidence type="ECO:0000256" key="1">
    <source>
        <dbReference type="ARBA" id="ARBA00004496"/>
    </source>
</evidence>
<organism evidence="6 7">
    <name type="scientific">Echinococcus multilocularis</name>
    <name type="common">Fox tapeworm</name>
    <dbReference type="NCBI Taxonomy" id="6211"/>
    <lineage>
        <taxon>Eukaryota</taxon>
        <taxon>Metazoa</taxon>
        <taxon>Spiralia</taxon>
        <taxon>Lophotrochozoa</taxon>
        <taxon>Platyhelminthes</taxon>
        <taxon>Cestoda</taxon>
        <taxon>Eucestoda</taxon>
        <taxon>Cyclophyllidea</taxon>
        <taxon>Taeniidae</taxon>
        <taxon>Echinococcus</taxon>
    </lineage>
</organism>
<dbReference type="EMBL" id="LN902848">
    <property type="protein sequence ID" value="CDS43408.1"/>
    <property type="molecule type" value="Genomic_DNA"/>
</dbReference>
<protein>
    <recommendedName>
        <fullName evidence="2">Leucine-rich repeat-containing protein 51</fullName>
    </recommendedName>
</protein>
<dbReference type="InterPro" id="IPR032675">
    <property type="entry name" value="LRR_dom_sf"/>
</dbReference>
<keyword evidence="5" id="KW-0677">Repeat</keyword>
<evidence type="ECO:0000256" key="5">
    <source>
        <dbReference type="ARBA" id="ARBA00022737"/>
    </source>
</evidence>
<name>A0A068YFR2_ECHMU</name>
<dbReference type="PANTHER" id="PTHR46545">
    <property type="entry name" value="LEUCINE-RICH REPEAT-CONTAINING PROTEIN 51"/>
    <property type="match status" value="1"/>
</dbReference>
<keyword evidence="7" id="KW-1185">Reference proteome</keyword>
<reference evidence="6" key="1">
    <citation type="journal article" date="2013" name="Nature">
        <title>The genomes of four tapeworm species reveal adaptations to parasitism.</title>
        <authorList>
            <person name="Tsai I.J."/>
            <person name="Zarowiecki M."/>
            <person name="Holroyd N."/>
            <person name="Garciarrubio A."/>
            <person name="Sanchez-Flores A."/>
            <person name="Brooks K.L."/>
            <person name="Tracey A."/>
            <person name="Bobes R.J."/>
            <person name="Fragoso G."/>
            <person name="Sciutto E."/>
            <person name="Aslett M."/>
            <person name="Beasley H."/>
            <person name="Bennett H.M."/>
            <person name="Cai J."/>
            <person name="Camicia F."/>
            <person name="Clark R."/>
            <person name="Cucher M."/>
            <person name="De Silva N."/>
            <person name="Day T.A."/>
            <person name="Deplazes P."/>
            <person name="Estrada K."/>
            <person name="Fernandez C."/>
            <person name="Holland P.W."/>
            <person name="Hou J."/>
            <person name="Hu S."/>
            <person name="Huckvale T."/>
            <person name="Hung S.S."/>
            <person name="Kamenetzky L."/>
            <person name="Keane J.A."/>
            <person name="Kiss F."/>
            <person name="Koziol U."/>
            <person name="Lambert O."/>
            <person name="Liu K."/>
            <person name="Luo X."/>
            <person name="Luo Y."/>
            <person name="Macchiaroli N."/>
            <person name="Nichol S."/>
            <person name="Paps J."/>
            <person name="Parkinson J."/>
            <person name="Pouchkina-Stantcheva N."/>
            <person name="Riddiford N."/>
            <person name="Rosenzvit M."/>
            <person name="Salinas G."/>
            <person name="Wasmuth J.D."/>
            <person name="Zamanian M."/>
            <person name="Zheng Y."/>
            <person name="Cai X."/>
            <person name="Soberon X."/>
            <person name="Olson P.D."/>
            <person name="Laclette J.P."/>
            <person name="Brehm K."/>
            <person name="Berriman M."/>
            <person name="Garciarrubio A."/>
            <person name="Bobes R.J."/>
            <person name="Fragoso G."/>
            <person name="Sanchez-Flores A."/>
            <person name="Estrada K."/>
            <person name="Cevallos M.A."/>
            <person name="Morett E."/>
            <person name="Gonzalez V."/>
            <person name="Portillo T."/>
            <person name="Ochoa-Leyva A."/>
            <person name="Jose M.V."/>
            <person name="Sciutto E."/>
            <person name="Landa A."/>
            <person name="Jimenez L."/>
            <person name="Valdes V."/>
            <person name="Carrero J.C."/>
            <person name="Larralde C."/>
            <person name="Morales-Montor J."/>
            <person name="Limon-Lason J."/>
            <person name="Soberon X."/>
            <person name="Laclette J.P."/>
        </authorList>
    </citation>
    <scope>NUCLEOTIDE SEQUENCE [LARGE SCALE GENOMIC DNA]</scope>
</reference>
<gene>
    <name evidence="6" type="ORF">EmuJ_001116700</name>
</gene>
<keyword evidence="3" id="KW-0963">Cytoplasm</keyword>